<keyword evidence="1" id="KW-0812">Transmembrane</keyword>
<dbReference type="Proteomes" id="UP000053467">
    <property type="component" value="Unassembled WGS sequence"/>
</dbReference>
<evidence type="ECO:0000256" key="1">
    <source>
        <dbReference type="SAM" id="Phobius"/>
    </source>
</evidence>
<reference evidence="3" key="1">
    <citation type="journal article" date="2015" name="MBio">
        <title>Genome-Resolved Metagenomic Analysis Reveals Roles for Candidate Phyla and Other Microbial Community Members in Biogeochemical Transformations in Oil Reservoirs.</title>
        <authorList>
            <person name="Hu P."/>
            <person name="Tom L."/>
            <person name="Singh A."/>
            <person name="Thomas B.C."/>
            <person name="Baker B.J."/>
            <person name="Piceno Y.M."/>
            <person name="Andersen G.L."/>
            <person name="Banfield J.F."/>
        </authorList>
    </citation>
    <scope>NUCLEOTIDE SEQUENCE [LARGE SCALE GENOMIC DNA]</scope>
</reference>
<keyword evidence="1" id="KW-0472">Membrane</keyword>
<protein>
    <submittedName>
        <fullName evidence="2">Uncharacterized protein</fullName>
    </submittedName>
</protein>
<keyword evidence="1" id="KW-1133">Transmembrane helix</keyword>
<comment type="caution">
    <text evidence="2">The sequence shown here is derived from an EMBL/GenBank/DDBJ whole genome shotgun (WGS) entry which is preliminary data.</text>
</comment>
<gene>
    <name evidence="2" type="ORF">XE03_1109</name>
</gene>
<feature type="transmembrane region" description="Helical" evidence="1">
    <location>
        <begin position="7"/>
        <end position="24"/>
    </location>
</feature>
<proteinExistence type="predicted"/>
<evidence type="ECO:0000313" key="3">
    <source>
        <dbReference type="Proteomes" id="UP000053467"/>
    </source>
</evidence>
<feature type="transmembrane region" description="Helical" evidence="1">
    <location>
        <begin position="124"/>
        <end position="145"/>
    </location>
</feature>
<feature type="transmembrane region" description="Helical" evidence="1">
    <location>
        <begin position="62"/>
        <end position="79"/>
    </location>
</feature>
<evidence type="ECO:0000313" key="2">
    <source>
        <dbReference type="EMBL" id="KUK87020.1"/>
    </source>
</evidence>
<feature type="transmembrane region" description="Helical" evidence="1">
    <location>
        <begin position="86"/>
        <end position="104"/>
    </location>
</feature>
<accession>A0A101I1P5</accession>
<name>A0A101I1P5_UNCT6</name>
<dbReference type="AlphaFoldDB" id="A0A101I1P5"/>
<dbReference type="EMBL" id="LGGX01000009">
    <property type="protein sequence ID" value="KUK87020.1"/>
    <property type="molecule type" value="Genomic_DNA"/>
</dbReference>
<organism evidence="2 3">
    <name type="scientific">candidate division TA06 bacterium 34_109</name>
    <dbReference type="NCBI Taxonomy" id="1635277"/>
    <lineage>
        <taxon>Bacteria</taxon>
        <taxon>Bacteria division TA06</taxon>
    </lineage>
</organism>
<sequence>MKEIAKFRGIIFVIILILFFFPFVDIKCNNQKLYEFTGFELATGGKTIEYGEEETKTEPNRYASLALLLTFLSLILSFVNNKITILITKIFSIAGFASMILLYYDLKNKISPPDSLIVIGFNLLFPYYAVCILFFIYIFFALYLLTLKNL</sequence>